<keyword evidence="5" id="KW-1185">Reference proteome</keyword>
<feature type="compositionally biased region" description="Basic and acidic residues" evidence="2">
    <location>
        <begin position="236"/>
        <end position="245"/>
    </location>
</feature>
<dbReference type="GeneID" id="3872315"/>
<dbReference type="PROSITE" id="PS50158">
    <property type="entry name" value="ZF_CCHC"/>
    <property type="match status" value="1"/>
</dbReference>
<reference evidence="4 5" key="1">
    <citation type="journal article" date="2003" name="Nature">
        <title>The genome sequence of the filamentous fungus Neurospora crassa.</title>
        <authorList>
            <person name="Galagan J.E."/>
            <person name="Calvo S.E."/>
            <person name="Borkovich K.A."/>
            <person name="Selker E.U."/>
            <person name="Read N.D."/>
            <person name="Jaffe D."/>
            <person name="FitzHugh W."/>
            <person name="Ma L.J."/>
            <person name="Smirnov S."/>
            <person name="Purcell S."/>
            <person name="Rehman B."/>
            <person name="Elkins T."/>
            <person name="Engels R."/>
            <person name="Wang S."/>
            <person name="Nielsen C.B."/>
            <person name="Butler J."/>
            <person name="Endrizzi M."/>
            <person name="Qui D."/>
            <person name="Ianakiev P."/>
            <person name="Bell-Pedersen D."/>
            <person name="Nelson M.A."/>
            <person name="Werner-Washburne M."/>
            <person name="Selitrennikoff C.P."/>
            <person name="Kinsey J.A."/>
            <person name="Braun E.L."/>
            <person name="Zelter A."/>
            <person name="Schulte U."/>
            <person name="Kothe G.O."/>
            <person name="Jedd G."/>
            <person name="Mewes W."/>
            <person name="Staben C."/>
            <person name="Marcotte E."/>
            <person name="Greenberg D."/>
            <person name="Roy A."/>
            <person name="Foley K."/>
            <person name="Naylor J."/>
            <person name="Stange-Thomann N."/>
            <person name="Barrett R."/>
            <person name="Gnerre S."/>
            <person name="Kamal M."/>
            <person name="Kamvysselis M."/>
            <person name="Mauceli E."/>
            <person name="Bielke C."/>
            <person name="Rudd S."/>
            <person name="Frishman D."/>
            <person name="Krystofova S."/>
            <person name="Rasmussen C."/>
            <person name="Metzenberg R.L."/>
            <person name="Perkins D.D."/>
            <person name="Kroken S."/>
            <person name="Cogoni C."/>
            <person name="Macino G."/>
            <person name="Catcheside D."/>
            <person name="Li W."/>
            <person name="Pratt R.J."/>
            <person name="Osmani S.A."/>
            <person name="DeSouza C.P."/>
            <person name="Glass L."/>
            <person name="Orbach M.J."/>
            <person name="Berglund J.A."/>
            <person name="Voelker R."/>
            <person name="Yarden O."/>
            <person name="Plamann M."/>
            <person name="Seiler S."/>
            <person name="Dunlap J."/>
            <person name="Radford A."/>
            <person name="Aramayo R."/>
            <person name="Natvig D.O."/>
            <person name="Alex L.A."/>
            <person name="Mannhaupt G."/>
            <person name="Ebbole D.J."/>
            <person name="Freitag M."/>
            <person name="Paulsen I."/>
            <person name="Sachs M.S."/>
            <person name="Lander E.S."/>
            <person name="Nusbaum C."/>
            <person name="Birren B."/>
        </authorList>
    </citation>
    <scope>NUCLEOTIDE SEQUENCE [LARGE SCALE GENOMIC DNA]</scope>
    <source>
        <strain evidence="5">ATCC 24698 / 74-OR23-1A / CBS 708.71 / DSM 1257 / FGSC 987</strain>
    </source>
</reference>
<accession>Q7RWU4</accession>
<keyword evidence="1" id="KW-0862">Zinc</keyword>
<evidence type="ECO:0000313" key="4">
    <source>
        <dbReference type="EMBL" id="EAA26932.3"/>
    </source>
</evidence>
<dbReference type="KEGG" id="ncr:NCU00483"/>
<dbReference type="OrthoDB" id="427960at2759"/>
<dbReference type="EMBL" id="CM002238">
    <property type="protein sequence ID" value="EAA26932.3"/>
    <property type="molecule type" value="Genomic_DNA"/>
</dbReference>
<dbReference type="GO" id="GO:0003676">
    <property type="term" value="F:nucleic acid binding"/>
    <property type="evidence" value="ECO:0007669"/>
    <property type="project" value="InterPro"/>
</dbReference>
<evidence type="ECO:0000259" key="3">
    <source>
        <dbReference type="PROSITE" id="PS50158"/>
    </source>
</evidence>
<dbReference type="AlphaFoldDB" id="Q7RWU4"/>
<dbReference type="STRING" id="367110.Q7RWU4"/>
<evidence type="ECO:0000313" key="5">
    <source>
        <dbReference type="Proteomes" id="UP000001805"/>
    </source>
</evidence>
<dbReference type="Pfam" id="PF00098">
    <property type="entry name" value="zf-CCHC"/>
    <property type="match status" value="1"/>
</dbReference>
<dbReference type="GO" id="GO:0008270">
    <property type="term" value="F:zinc ion binding"/>
    <property type="evidence" value="ECO:0007669"/>
    <property type="project" value="UniProtKB-KW"/>
</dbReference>
<dbReference type="InParanoid" id="Q7RWU4"/>
<feature type="compositionally biased region" description="Acidic residues" evidence="2">
    <location>
        <begin position="177"/>
        <end position="187"/>
    </location>
</feature>
<dbReference type="HOGENOM" id="CLU_059403_1_0_1"/>
<dbReference type="RefSeq" id="XP_956168.3">
    <property type="nucleotide sequence ID" value="XM_951075.3"/>
</dbReference>
<dbReference type="SMART" id="SM00343">
    <property type="entry name" value="ZnF_C2HC"/>
    <property type="match status" value="1"/>
</dbReference>
<keyword evidence="1" id="KW-0479">Metal-binding</keyword>
<dbReference type="InterPro" id="IPR036875">
    <property type="entry name" value="Znf_CCHC_sf"/>
</dbReference>
<organism evidence="4 5">
    <name type="scientific">Neurospora crassa (strain ATCC 24698 / 74-OR23-1A / CBS 708.71 / DSM 1257 / FGSC 987)</name>
    <dbReference type="NCBI Taxonomy" id="367110"/>
    <lineage>
        <taxon>Eukaryota</taxon>
        <taxon>Fungi</taxon>
        <taxon>Dikarya</taxon>
        <taxon>Ascomycota</taxon>
        <taxon>Pezizomycotina</taxon>
        <taxon>Sordariomycetes</taxon>
        <taxon>Sordariomycetidae</taxon>
        <taxon>Sordariales</taxon>
        <taxon>Sordariaceae</taxon>
        <taxon>Neurospora</taxon>
    </lineage>
</organism>
<proteinExistence type="predicted"/>
<sequence>MAPTNLPTMAAPQTQKTMSSRLMTMKFMQRAAATAATASPTEKPSTPKTEDEGPSKRRKHSHTSKTGTPNPEADQALFDQKAIQAALEEEEKKRQAAIEKRAAELGDSHWVLPGASVAPKAGARPVLNVVQVGFAQIDYSGSTSGDDDAPAAVPTAARFRQFNMKKKEEKKKKNEDGDSDDDDESDSNSDSSGSDSDDDHSEGEASSDSNKQADRGQQKDVNPRGQKRARPGSSFSDKRSEERKKAAQFALGRRKREVNPNRPATISGSGGQPQGVHRQAFTGACHTCGQNGHRAVDCPRKSRK</sequence>
<gene>
    <name evidence="4" type="ORF">NCU00483</name>
</gene>
<dbReference type="VEuPathDB" id="FungiDB:NCU00483"/>
<feature type="region of interest" description="Disordered" evidence="2">
    <location>
        <begin position="1"/>
        <end position="82"/>
    </location>
</feature>
<keyword evidence="1" id="KW-0863">Zinc-finger</keyword>
<dbReference type="SUPFAM" id="SSF57756">
    <property type="entry name" value="Retrovirus zinc finger-like domains"/>
    <property type="match status" value="1"/>
</dbReference>
<feature type="compositionally biased region" description="Low complexity" evidence="2">
    <location>
        <begin position="31"/>
        <end position="47"/>
    </location>
</feature>
<feature type="region of interest" description="Disordered" evidence="2">
    <location>
        <begin position="138"/>
        <end position="277"/>
    </location>
</feature>
<evidence type="ECO:0000256" key="2">
    <source>
        <dbReference type="SAM" id="MobiDB-lite"/>
    </source>
</evidence>
<evidence type="ECO:0000256" key="1">
    <source>
        <dbReference type="PROSITE-ProRule" id="PRU00047"/>
    </source>
</evidence>
<feature type="compositionally biased region" description="Basic and acidic residues" evidence="2">
    <location>
        <begin position="211"/>
        <end position="222"/>
    </location>
</feature>
<feature type="compositionally biased region" description="Polar residues" evidence="2">
    <location>
        <begin position="1"/>
        <end position="22"/>
    </location>
</feature>
<feature type="domain" description="CCHC-type" evidence="3">
    <location>
        <begin position="285"/>
        <end position="300"/>
    </location>
</feature>
<dbReference type="InterPro" id="IPR001878">
    <property type="entry name" value="Znf_CCHC"/>
</dbReference>
<name>Q7RWU4_NEUCR</name>
<protein>
    <recommendedName>
        <fullName evidence="3">CCHC-type domain-containing protein</fullName>
    </recommendedName>
</protein>
<dbReference type="PaxDb" id="5141-EFNCRP00000000292"/>
<feature type="compositionally biased region" description="Basic and acidic residues" evidence="2">
    <location>
        <begin position="165"/>
        <end position="176"/>
    </location>
</feature>
<dbReference type="Proteomes" id="UP000001805">
    <property type="component" value="Chromosome 3, Linkage Group III"/>
</dbReference>